<feature type="transmembrane region" description="Helical" evidence="6">
    <location>
        <begin position="439"/>
        <end position="460"/>
    </location>
</feature>
<organism evidence="7 8">
    <name type="scientific">Herpetosiphon geysericola</name>
    <dbReference type="NCBI Taxonomy" id="70996"/>
    <lineage>
        <taxon>Bacteria</taxon>
        <taxon>Bacillati</taxon>
        <taxon>Chloroflexota</taxon>
        <taxon>Chloroflexia</taxon>
        <taxon>Herpetosiphonales</taxon>
        <taxon>Herpetosiphonaceae</taxon>
        <taxon>Herpetosiphon</taxon>
    </lineage>
</organism>
<dbReference type="STRING" id="70996.SE18_22955"/>
<evidence type="ECO:0000256" key="6">
    <source>
        <dbReference type="SAM" id="Phobius"/>
    </source>
</evidence>
<evidence type="ECO:0000256" key="5">
    <source>
        <dbReference type="ARBA" id="ARBA00023136"/>
    </source>
</evidence>
<name>A0A0P6XMC0_9CHLR</name>
<feature type="transmembrane region" description="Helical" evidence="6">
    <location>
        <begin position="44"/>
        <end position="68"/>
    </location>
</feature>
<dbReference type="OrthoDB" id="1495589at2"/>
<evidence type="ECO:0000313" key="8">
    <source>
        <dbReference type="Proteomes" id="UP000050277"/>
    </source>
</evidence>
<comment type="caution">
    <text evidence="7">The sequence shown here is derived from an EMBL/GenBank/DDBJ whole genome shotgun (WGS) entry which is preliminary data.</text>
</comment>
<keyword evidence="5 6" id="KW-0472">Membrane</keyword>
<dbReference type="EMBL" id="LGKP01000035">
    <property type="protein sequence ID" value="KPL81488.1"/>
    <property type="molecule type" value="Genomic_DNA"/>
</dbReference>
<feature type="transmembrane region" description="Helical" evidence="6">
    <location>
        <begin position="118"/>
        <end position="137"/>
    </location>
</feature>
<evidence type="ECO:0000256" key="1">
    <source>
        <dbReference type="ARBA" id="ARBA00004651"/>
    </source>
</evidence>
<dbReference type="PANTHER" id="PTHR30250">
    <property type="entry name" value="PST FAMILY PREDICTED COLANIC ACID TRANSPORTER"/>
    <property type="match status" value="1"/>
</dbReference>
<keyword evidence="2" id="KW-1003">Cell membrane</keyword>
<feature type="transmembrane region" description="Helical" evidence="6">
    <location>
        <begin position="12"/>
        <end position="32"/>
    </location>
</feature>
<feature type="transmembrane region" description="Helical" evidence="6">
    <location>
        <begin position="175"/>
        <end position="196"/>
    </location>
</feature>
<feature type="transmembrane region" description="Helical" evidence="6">
    <location>
        <begin position="217"/>
        <end position="237"/>
    </location>
</feature>
<gene>
    <name evidence="7" type="ORF">SE18_22955</name>
</gene>
<feature type="transmembrane region" description="Helical" evidence="6">
    <location>
        <begin position="415"/>
        <end position="433"/>
    </location>
</feature>
<reference evidence="7 8" key="1">
    <citation type="submission" date="2015-07" db="EMBL/GenBank/DDBJ databases">
        <title>Whole genome sequence of Herpetosiphon geysericola DSM 7119.</title>
        <authorList>
            <person name="Hemp J."/>
            <person name="Ward L.M."/>
            <person name="Pace L.A."/>
            <person name="Fischer W.W."/>
        </authorList>
    </citation>
    <scope>NUCLEOTIDE SEQUENCE [LARGE SCALE GENOMIC DNA]</scope>
    <source>
        <strain evidence="7 8">DSM 7119</strain>
    </source>
</reference>
<evidence type="ECO:0000256" key="4">
    <source>
        <dbReference type="ARBA" id="ARBA00022989"/>
    </source>
</evidence>
<feature type="transmembrane region" description="Helical" evidence="6">
    <location>
        <begin position="80"/>
        <end position="106"/>
    </location>
</feature>
<comment type="subcellular location">
    <subcellularLocation>
        <location evidence="1">Cell membrane</location>
        <topology evidence="1">Multi-pass membrane protein</topology>
    </subcellularLocation>
</comment>
<feature type="transmembrane region" description="Helical" evidence="6">
    <location>
        <begin position="149"/>
        <end position="169"/>
    </location>
</feature>
<keyword evidence="3 6" id="KW-0812">Transmembrane</keyword>
<feature type="transmembrane region" description="Helical" evidence="6">
    <location>
        <begin position="329"/>
        <end position="350"/>
    </location>
</feature>
<feature type="transmembrane region" description="Helical" evidence="6">
    <location>
        <begin position="257"/>
        <end position="278"/>
    </location>
</feature>
<feature type="transmembrane region" description="Helical" evidence="6">
    <location>
        <begin position="385"/>
        <end position="403"/>
    </location>
</feature>
<keyword evidence="4 6" id="KW-1133">Transmembrane helix</keyword>
<dbReference type="Proteomes" id="UP000050277">
    <property type="component" value="Unassembled WGS sequence"/>
</dbReference>
<dbReference type="PANTHER" id="PTHR30250:SF11">
    <property type="entry name" value="O-ANTIGEN TRANSPORTER-RELATED"/>
    <property type="match status" value="1"/>
</dbReference>
<evidence type="ECO:0000256" key="2">
    <source>
        <dbReference type="ARBA" id="ARBA00022475"/>
    </source>
</evidence>
<dbReference type="GO" id="GO:0005886">
    <property type="term" value="C:plasma membrane"/>
    <property type="evidence" value="ECO:0007669"/>
    <property type="project" value="UniProtKB-SubCell"/>
</dbReference>
<feature type="transmembrane region" description="Helical" evidence="6">
    <location>
        <begin position="362"/>
        <end position="379"/>
    </location>
</feature>
<dbReference type="InterPro" id="IPR002797">
    <property type="entry name" value="Polysacc_synth"/>
</dbReference>
<evidence type="ECO:0000256" key="3">
    <source>
        <dbReference type="ARBA" id="ARBA00022692"/>
    </source>
</evidence>
<dbReference type="Pfam" id="PF01943">
    <property type="entry name" value="Polysacc_synt"/>
    <property type="match status" value="1"/>
</dbReference>
<sequence length="471" mass="51350">MSHRLLKDTALYALTGVATKLIGALLLPFITRLLSPELYGSVDLISLVGLFAIELVTLGSDFALALYFHEATLERRRLVGSLWLARLLLGLLMGLIGHALAPWLAIQLLERSDPQTILALRLGLWGQLANGIISLWFTTLRQESKALRLFGLTVLRVAATALLTIGWMLQTSQRLSAYFGAMLVVDCLLALGLTLLMRDQLGRPAWQLLQTLLVKGLGFLPRSIYFVAMTLINRQILLHFGSLEQIGHYAAATKISFIVWIVISAANQAWLPYSLAIANTPTANASYRQYLSSYTMLLGAATTGLALFAPELLRILTTGDYLPAAPAVGWYALNLMAIGLLTVLATGLTITKATAVLGQTSLLTAILNVGLAMMLVPWLGLVGAAIAAAGDQLIAAWLVYRAAQKRYPIDFDVKAVLAWLSLTIACVALASWLPLAFSWPLIGLKLALIGVWLACCWRWGQPRLLLRLLRK</sequence>
<proteinExistence type="predicted"/>
<dbReference type="InterPro" id="IPR050833">
    <property type="entry name" value="Poly_Biosynth_Transport"/>
</dbReference>
<keyword evidence="8" id="KW-1185">Reference proteome</keyword>
<evidence type="ECO:0000313" key="7">
    <source>
        <dbReference type="EMBL" id="KPL81488.1"/>
    </source>
</evidence>
<feature type="transmembrane region" description="Helical" evidence="6">
    <location>
        <begin position="290"/>
        <end position="309"/>
    </location>
</feature>
<accession>A0A0P6XMC0</accession>
<dbReference type="AlphaFoldDB" id="A0A0P6XMC0"/>
<protein>
    <submittedName>
        <fullName evidence="7">Uncharacterized protein</fullName>
    </submittedName>
</protein>
<dbReference type="RefSeq" id="WP_054536794.1">
    <property type="nucleotide sequence ID" value="NZ_LGKP01000035.1"/>
</dbReference>